<evidence type="ECO:0008006" key="4">
    <source>
        <dbReference type="Google" id="ProtNLM"/>
    </source>
</evidence>
<keyword evidence="1" id="KW-0812">Transmembrane</keyword>
<sequence length="228" mass="23992">MSTPRPAPVWVVVADLVAKVLLALAVTMVAIDPAWGNLEGKAPLARAVTYPLLALLVPLFHVLRVRRDVRSGRGGDRPYPWLADLLATVPGFSDLFGNRLDLYDEVVWFDDAMHMVNTATLSAAVLVLSGASAARLGTRLAVAVASGITLSLTWELWEYYAFVTRSAESTTAYGDTLGDLALGWVGAVLAAGLVRVPDGTSDPAGGGVRRAMVEVARGSGPGPYGPPP</sequence>
<dbReference type="Pfam" id="PF09997">
    <property type="entry name" value="DUF2238"/>
    <property type="match status" value="1"/>
</dbReference>
<evidence type="ECO:0000313" key="3">
    <source>
        <dbReference type="Proteomes" id="UP000597341"/>
    </source>
</evidence>
<dbReference type="EMBL" id="BNAD01000016">
    <property type="protein sequence ID" value="GHE19007.1"/>
    <property type="molecule type" value="Genomic_DNA"/>
</dbReference>
<keyword evidence="1" id="KW-0472">Membrane</keyword>
<evidence type="ECO:0000313" key="2">
    <source>
        <dbReference type="EMBL" id="GHE19007.1"/>
    </source>
</evidence>
<dbReference type="RefSeq" id="WP_191280893.1">
    <property type="nucleotide sequence ID" value="NZ_BNAD01000016.1"/>
</dbReference>
<feature type="transmembrane region" description="Helical" evidence="1">
    <location>
        <begin position="7"/>
        <end position="31"/>
    </location>
</feature>
<gene>
    <name evidence="2" type="ORF">GCM10011376_36170</name>
</gene>
<protein>
    <recommendedName>
        <fullName evidence="4">VanZ like family protein</fullName>
    </recommendedName>
</protein>
<organism evidence="2 3">
    <name type="scientific">Nocardioides flavus</name>
    <name type="common">ex Wang et al. 2016</name>
    <dbReference type="NCBI Taxonomy" id="2058780"/>
    <lineage>
        <taxon>Bacteria</taxon>
        <taxon>Bacillati</taxon>
        <taxon>Actinomycetota</taxon>
        <taxon>Actinomycetes</taxon>
        <taxon>Propionibacteriales</taxon>
        <taxon>Nocardioidaceae</taxon>
        <taxon>Nocardioides</taxon>
    </lineage>
</organism>
<keyword evidence="1" id="KW-1133">Transmembrane helix</keyword>
<dbReference type="InterPro" id="IPR014509">
    <property type="entry name" value="YjdF-like"/>
</dbReference>
<evidence type="ECO:0000256" key="1">
    <source>
        <dbReference type="SAM" id="Phobius"/>
    </source>
</evidence>
<feature type="transmembrane region" description="Helical" evidence="1">
    <location>
        <begin position="43"/>
        <end position="63"/>
    </location>
</feature>
<proteinExistence type="predicted"/>
<keyword evidence="3" id="KW-1185">Reference proteome</keyword>
<comment type="caution">
    <text evidence="2">The sequence shown here is derived from an EMBL/GenBank/DDBJ whole genome shotgun (WGS) entry which is preliminary data.</text>
</comment>
<name>A0ABQ3HRD3_9ACTN</name>
<accession>A0ABQ3HRD3</accession>
<dbReference type="Proteomes" id="UP000597341">
    <property type="component" value="Unassembled WGS sequence"/>
</dbReference>
<reference evidence="3" key="1">
    <citation type="journal article" date="2019" name="Int. J. Syst. Evol. Microbiol.">
        <title>The Global Catalogue of Microorganisms (GCM) 10K type strain sequencing project: providing services to taxonomists for standard genome sequencing and annotation.</title>
        <authorList>
            <consortium name="The Broad Institute Genomics Platform"/>
            <consortium name="The Broad Institute Genome Sequencing Center for Infectious Disease"/>
            <person name="Wu L."/>
            <person name="Ma J."/>
        </authorList>
    </citation>
    <scope>NUCLEOTIDE SEQUENCE [LARGE SCALE GENOMIC DNA]</scope>
    <source>
        <strain evidence="3">CGMCC 1.12791</strain>
    </source>
</reference>